<evidence type="ECO:0000256" key="1">
    <source>
        <dbReference type="ARBA" id="ARBA00023015"/>
    </source>
</evidence>
<evidence type="ECO:0000256" key="2">
    <source>
        <dbReference type="ARBA" id="ARBA00023125"/>
    </source>
</evidence>
<protein>
    <submittedName>
        <fullName evidence="5">Helix-turn-helix domain-containing protein</fullName>
    </submittedName>
</protein>
<proteinExistence type="predicted"/>
<dbReference type="AlphaFoldDB" id="A0A4D7YQ69"/>
<evidence type="ECO:0000256" key="3">
    <source>
        <dbReference type="ARBA" id="ARBA00023163"/>
    </source>
</evidence>
<dbReference type="InterPro" id="IPR018060">
    <property type="entry name" value="HTH_AraC"/>
</dbReference>
<dbReference type="InterPro" id="IPR035418">
    <property type="entry name" value="AraC-bd_2"/>
</dbReference>
<sequence length="303" mass="34200">MMSAKSEALSLWKEQLWSTYVRLESKSEAVGFYGSVQEFFPHSHSLSLVDSTAQLTERTRRHIRTDHQEVVLVAFQLSGCGRVTQDEREAWTVPGEFVFYESIRPYSLGFDGPFKQLVLRIDRDRMISTMPCIGNLTARTFDARQGAGAVALDFLQSLAARGNQIDEGSLSTMERTAFDLIATGVLSSTGDLSPRRVLFERLRDRLVEKVRDPSFNQTDMAALAGMSPRSLRRLCAENGISPGGLILRTRLQGTRDGFALDVNKRRSVTEIALSWGFNDISYFNRAFRTTYGMTPRQMRHSHQ</sequence>
<dbReference type="Proteomes" id="UP000298649">
    <property type="component" value="Chromosome linear"/>
</dbReference>
<organism evidence="5 6">
    <name type="scientific">Agrobacterium tumefaciens</name>
    <dbReference type="NCBI Taxonomy" id="358"/>
    <lineage>
        <taxon>Bacteria</taxon>
        <taxon>Pseudomonadati</taxon>
        <taxon>Pseudomonadota</taxon>
        <taxon>Alphaproteobacteria</taxon>
        <taxon>Hyphomicrobiales</taxon>
        <taxon>Rhizobiaceae</taxon>
        <taxon>Rhizobium/Agrobacterium group</taxon>
        <taxon>Agrobacterium</taxon>
        <taxon>Agrobacterium tumefaciens complex</taxon>
    </lineage>
</organism>
<dbReference type="InterPro" id="IPR050204">
    <property type="entry name" value="AraC_XylS_family_regulators"/>
</dbReference>
<keyword evidence="3" id="KW-0804">Transcription</keyword>
<keyword evidence="2" id="KW-0238">DNA-binding</keyword>
<dbReference type="SMART" id="SM00342">
    <property type="entry name" value="HTH_ARAC"/>
    <property type="match status" value="1"/>
</dbReference>
<dbReference type="Gene3D" id="1.10.10.60">
    <property type="entry name" value="Homeodomain-like"/>
    <property type="match status" value="1"/>
</dbReference>
<feature type="domain" description="HTH araC/xylS-type" evidence="4">
    <location>
        <begin position="200"/>
        <end position="301"/>
    </location>
</feature>
<accession>A0A4D7YQ69</accession>
<gene>
    <name evidence="5" type="ORF">CFBP7129_21495</name>
</gene>
<evidence type="ECO:0000313" key="5">
    <source>
        <dbReference type="EMBL" id="QCL96748.1"/>
    </source>
</evidence>
<evidence type="ECO:0000259" key="4">
    <source>
        <dbReference type="PROSITE" id="PS01124"/>
    </source>
</evidence>
<dbReference type="EMBL" id="CP039923">
    <property type="protein sequence ID" value="QCL96748.1"/>
    <property type="molecule type" value="Genomic_DNA"/>
</dbReference>
<dbReference type="InterPro" id="IPR009057">
    <property type="entry name" value="Homeodomain-like_sf"/>
</dbReference>
<dbReference type="PROSITE" id="PS01124">
    <property type="entry name" value="HTH_ARAC_FAMILY_2"/>
    <property type="match status" value="1"/>
</dbReference>
<dbReference type="InterPro" id="IPR020449">
    <property type="entry name" value="Tscrpt_reg_AraC-type_HTH"/>
</dbReference>
<name>A0A4D7YQ69_AGRTU</name>
<dbReference type="PANTHER" id="PTHR46796">
    <property type="entry name" value="HTH-TYPE TRANSCRIPTIONAL ACTIVATOR RHAS-RELATED"/>
    <property type="match status" value="1"/>
</dbReference>
<dbReference type="GO" id="GO:0003700">
    <property type="term" value="F:DNA-binding transcription factor activity"/>
    <property type="evidence" value="ECO:0007669"/>
    <property type="project" value="InterPro"/>
</dbReference>
<reference evidence="5 6" key="1">
    <citation type="submission" date="2019-04" db="EMBL/GenBank/DDBJ databases">
        <title>Complete genome sequence of Agrobacterium tumefaciens CFBP7129.</title>
        <authorList>
            <person name="Haryono M."/>
            <person name="Lin Y.-C."/>
            <person name="Lai E.-M."/>
            <person name="Kuo C.-H."/>
        </authorList>
    </citation>
    <scope>NUCLEOTIDE SEQUENCE [LARGE SCALE GENOMIC DNA]</scope>
    <source>
        <strain evidence="5 6">CFBP7129</strain>
    </source>
</reference>
<keyword evidence="1" id="KW-0805">Transcription regulation</keyword>
<dbReference type="SUPFAM" id="SSF46689">
    <property type="entry name" value="Homeodomain-like"/>
    <property type="match status" value="1"/>
</dbReference>
<evidence type="ECO:0000313" key="6">
    <source>
        <dbReference type="Proteomes" id="UP000298649"/>
    </source>
</evidence>
<dbReference type="PRINTS" id="PR00032">
    <property type="entry name" value="HTHARAC"/>
</dbReference>
<dbReference type="GO" id="GO:0043565">
    <property type="term" value="F:sequence-specific DNA binding"/>
    <property type="evidence" value="ECO:0007669"/>
    <property type="project" value="InterPro"/>
</dbReference>
<dbReference type="Pfam" id="PF14525">
    <property type="entry name" value="AraC_binding_2"/>
    <property type="match status" value="1"/>
</dbReference>
<dbReference type="Pfam" id="PF12833">
    <property type="entry name" value="HTH_18"/>
    <property type="match status" value="1"/>
</dbReference>
<dbReference type="PANTHER" id="PTHR46796:SF6">
    <property type="entry name" value="ARAC SUBFAMILY"/>
    <property type="match status" value="1"/>
</dbReference>